<dbReference type="AlphaFoldDB" id="A0A917XWD3"/>
<evidence type="ECO:0000313" key="1">
    <source>
        <dbReference type="EMBL" id="GGN54975.1"/>
    </source>
</evidence>
<organism evidence="1 2">
    <name type="scientific">Oceanobacillus indicireducens</name>
    <dbReference type="NCBI Taxonomy" id="1004261"/>
    <lineage>
        <taxon>Bacteria</taxon>
        <taxon>Bacillati</taxon>
        <taxon>Bacillota</taxon>
        <taxon>Bacilli</taxon>
        <taxon>Bacillales</taxon>
        <taxon>Bacillaceae</taxon>
        <taxon>Oceanobacillus</taxon>
    </lineage>
</organism>
<gene>
    <name evidence="1" type="ORF">GCM10007971_13320</name>
</gene>
<comment type="caution">
    <text evidence="1">The sequence shown here is derived from an EMBL/GenBank/DDBJ whole genome shotgun (WGS) entry which is preliminary data.</text>
</comment>
<sequence length="92" mass="10663">MNREKVYEVLKLISDAYPNFDFDQSKIDTWARLLKNQNPAVIMNNAERYVLENKFPPALSDLIVKPNEAHNTNFLKTIVEWERDAVGRNPGS</sequence>
<dbReference type="EMBL" id="BMOS01000007">
    <property type="protein sequence ID" value="GGN54975.1"/>
    <property type="molecule type" value="Genomic_DNA"/>
</dbReference>
<keyword evidence="2" id="KW-1185">Reference proteome</keyword>
<dbReference type="Proteomes" id="UP000624041">
    <property type="component" value="Unassembled WGS sequence"/>
</dbReference>
<protein>
    <recommendedName>
        <fullName evidence="3">Replicative helicase inhibitor G39P N-terminal domain-containing protein</fullName>
    </recommendedName>
</protein>
<proteinExistence type="predicted"/>
<name>A0A917XWD3_9BACI</name>
<evidence type="ECO:0008006" key="3">
    <source>
        <dbReference type="Google" id="ProtNLM"/>
    </source>
</evidence>
<reference evidence="1" key="1">
    <citation type="journal article" date="2014" name="Int. J. Syst. Evol. Microbiol.">
        <title>Complete genome sequence of Corynebacterium casei LMG S-19264T (=DSM 44701T), isolated from a smear-ripened cheese.</title>
        <authorList>
            <consortium name="US DOE Joint Genome Institute (JGI-PGF)"/>
            <person name="Walter F."/>
            <person name="Albersmeier A."/>
            <person name="Kalinowski J."/>
            <person name="Ruckert C."/>
        </authorList>
    </citation>
    <scope>NUCLEOTIDE SEQUENCE</scope>
    <source>
        <strain evidence="1">JCM 17251</strain>
    </source>
</reference>
<dbReference type="RefSeq" id="WP_188856539.1">
    <property type="nucleotide sequence ID" value="NZ_BMOS01000007.1"/>
</dbReference>
<dbReference type="InterPro" id="IPR036173">
    <property type="entry name" value="G39-like_N_sf"/>
</dbReference>
<evidence type="ECO:0000313" key="2">
    <source>
        <dbReference type="Proteomes" id="UP000624041"/>
    </source>
</evidence>
<dbReference type="Gene3D" id="1.10.8.200">
    <property type="entry name" value="Replisome organizer (g39p helicase loader/inhibitor protein)"/>
    <property type="match status" value="1"/>
</dbReference>
<reference evidence="1" key="2">
    <citation type="submission" date="2020-09" db="EMBL/GenBank/DDBJ databases">
        <authorList>
            <person name="Sun Q."/>
            <person name="Ohkuma M."/>
        </authorList>
    </citation>
    <scope>NUCLEOTIDE SEQUENCE</scope>
    <source>
        <strain evidence="1">JCM 17251</strain>
    </source>
</reference>
<dbReference type="SUPFAM" id="SSF89064">
    <property type="entry name" value="Replisome organizer (g39p helicase loader/inhibitor protein)"/>
    <property type="match status" value="1"/>
</dbReference>
<accession>A0A917XWD3</accession>